<dbReference type="AlphaFoldDB" id="A0A2W2DZ27"/>
<protein>
    <recommendedName>
        <fullName evidence="2">MobA-like NTP transferase domain-containing protein</fullName>
    </recommendedName>
</protein>
<dbReference type="SUPFAM" id="SSF53448">
    <property type="entry name" value="Nucleotide-diphospho-sugar transferases"/>
    <property type="match status" value="1"/>
</dbReference>
<evidence type="ECO:0000256" key="1">
    <source>
        <dbReference type="SAM" id="MobiDB-lite"/>
    </source>
</evidence>
<keyword evidence="4" id="KW-1185">Reference proteome</keyword>
<dbReference type="OrthoDB" id="4427994at2"/>
<feature type="compositionally biased region" description="Basic and acidic residues" evidence="1">
    <location>
        <begin position="197"/>
        <end position="210"/>
    </location>
</feature>
<accession>A0A2W2DZ27</accession>
<dbReference type="Proteomes" id="UP000248924">
    <property type="component" value="Unassembled WGS sequence"/>
</dbReference>
<proteinExistence type="predicted"/>
<dbReference type="InterPro" id="IPR029044">
    <property type="entry name" value="Nucleotide-diphossugar_trans"/>
</dbReference>
<sequence>MILAAGAGRRYGGPKALPFLGSATEMLRAGGCDPVVVVLGAAAAAVIRQVGLDRPGSAVADGMRADELGRLPGDPRVVAVVNDEWATGMASSLRVGLRAAARLSARVVCVHLVDMPGVTPAAVRRLLDVVPPARPEGVLARATYAGEPGHPVLLGADHWVAVTRSAAGDRGARDYLRRHSALVQRVECGDVAQGFDVDTRRPADPGEPRGARSGNLFRA</sequence>
<dbReference type="GO" id="GO:0016779">
    <property type="term" value="F:nucleotidyltransferase activity"/>
    <property type="evidence" value="ECO:0007669"/>
    <property type="project" value="UniProtKB-ARBA"/>
</dbReference>
<evidence type="ECO:0000259" key="2">
    <source>
        <dbReference type="Pfam" id="PF12804"/>
    </source>
</evidence>
<dbReference type="Gene3D" id="3.90.550.10">
    <property type="entry name" value="Spore Coat Polysaccharide Biosynthesis Protein SpsA, Chain A"/>
    <property type="match status" value="1"/>
</dbReference>
<evidence type="ECO:0000313" key="3">
    <source>
        <dbReference type="EMBL" id="PZG15301.1"/>
    </source>
</evidence>
<dbReference type="InterPro" id="IPR025877">
    <property type="entry name" value="MobA-like_NTP_Trfase"/>
</dbReference>
<dbReference type="EMBL" id="POTY01000129">
    <property type="protein sequence ID" value="PZG15301.1"/>
    <property type="molecule type" value="Genomic_DNA"/>
</dbReference>
<organism evidence="3 4">
    <name type="scientific">Micromonospora craterilacus</name>
    <dbReference type="NCBI Taxonomy" id="1655439"/>
    <lineage>
        <taxon>Bacteria</taxon>
        <taxon>Bacillati</taxon>
        <taxon>Actinomycetota</taxon>
        <taxon>Actinomycetes</taxon>
        <taxon>Micromonosporales</taxon>
        <taxon>Micromonosporaceae</taxon>
        <taxon>Micromonospora</taxon>
    </lineage>
</organism>
<name>A0A2W2DZ27_9ACTN</name>
<evidence type="ECO:0000313" key="4">
    <source>
        <dbReference type="Proteomes" id="UP000248924"/>
    </source>
</evidence>
<reference evidence="3 4" key="1">
    <citation type="submission" date="2018-01" db="EMBL/GenBank/DDBJ databases">
        <title>Draft genome sequence of Jishengella sp. NA12.</title>
        <authorList>
            <person name="Sahin N."/>
            <person name="Ay H."/>
            <person name="Saygin H."/>
        </authorList>
    </citation>
    <scope>NUCLEOTIDE SEQUENCE [LARGE SCALE GENOMIC DNA]</scope>
    <source>
        <strain evidence="3 4">NA12</strain>
    </source>
</reference>
<feature type="region of interest" description="Disordered" evidence="1">
    <location>
        <begin position="196"/>
        <end position="219"/>
    </location>
</feature>
<comment type="caution">
    <text evidence="3">The sequence shown here is derived from an EMBL/GenBank/DDBJ whole genome shotgun (WGS) entry which is preliminary data.</text>
</comment>
<dbReference type="PANTHER" id="PTHR43777">
    <property type="entry name" value="MOLYBDENUM COFACTOR CYTIDYLYLTRANSFERASE"/>
    <property type="match status" value="1"/>
</dbReference>
<gene>
    <name evidence="3" type="ORF">C1I95_19935</name>
</gene>
<feature type="domain" description="MobA-like NTP transferase" evidence="2">
    <location>
        <begin position="2"/>
        <end position="180"/>
    </location>
</feature>
<dbReference type="Pfam" id="PF12804">
    <property type="entry name" value="NTP_transf_3"/>
    <property type="match status" value="1"/>
</dbReference>
<dbReference type="PANTHER" id="PTHR43777:SF1">
    <property type="entry name" value="MOLYBDENUM COFACTOR CYTIDYLYLTRANSFERASE"/>
    <property type="match status" value="1"/>
</dbReference>